<dbReference type="GeneID" id="37269813"/>
<keyword evidence="4" id="KW-0496">Mitochondrion</keyword>
<dbReference type="PANTHER" id="PTHR21396">
    <property type="entry name" value="39S RIBOSOMAL PROTEIN L43"/>
    <property type="match status" value="1"/>
</dbReference>
<dbReference type="InterPro" id="IPR007741">
    <property type="entry name" value="Ribosomal_mL43/mS25/NADH_DH"/>
</dbReference>
<protein>
    <recommendedName>
        <fullName evidence="6">Large ribosomal subunit protein mL43</fullName>
    </recommendedName>
</protein>
<comment type="subcellular location">
    <subcellularLocation>
        <location evidence="1">Mitochondrion</location>
    </subcellularLocation>
</comment>
<keyword evidence="3" id="KW-0689">Ribosomal protein</keyword>
<comment type="similarity">
    <text evidence="2">Belongs to the mitochondrion-specific ribosomal protein mL43 family.</text>
</comment>
<dbReference type="GO" id="GO:0005762">
    <property type="term" value="C:mitochondrial large ribosomal subunit"/>
    <property type="evidence" value="ECO:0007669"/>
    <property type="project" value="TreeGrafter"/>
</dbReference>
<reference evidence="8 9" key="1">
    <citation type="journal article" date="2018" name="Mol. Biol. Evol.">
        <title>Broad Genomic Sampling Reveals a Smut Pathogenic Ancestry of the Fungal Clade Ustilaginomycotina.</title>
        <authorList>
            <person name="Kijpornyongpan T."/>
            <person name="Mondo S.J."/>
            <person name="Barry K."/>
            <person name="Sandor L."/>
            <person name="Lee J."/>
            <person name="Lipzen A."/>
            <person name="Pangilinan J."/>
            <person name="LaButti K."/>
            <person name="Hainaut M."/>
            <person name="Henrissat B."/>
            <person name="Grigoriev I.V."/>
            <person name="Spatafora J.W."/>
            <person name="Aime M.C."/>
        </authorList>
    </citation>
    <scope>NUCLEOTIDE SEQUENCE [LARGE SCALE GENOMIC DNA]</scope>
    <source>
        <strain evidence="8 9">MCA 4186</strain>
    </source>
</reference>
<proteinExistence type="inferred from homology"/>
<feature type="domain" description="Ribosomal protein/NADH dehydrogenase" evidence="7">
    <location>
        <begin position="35"/>
        <end position="107"/>
    </location>
</feature>
<dbReference type="InterPro" id="IPR039927">
    <property type="entry name" value="Ribosomal_mL43"/>
</dbReference>
<dbReference type="AlphaFoldDB" id="A0A316ZAK6"/>
<keyword evidence="5" id="KW-0687">Ribonucleoprotein</keyword>
<dbReference type="STRING" id="58919.A0A316ZAK6"/>
<dbReference type="Pfam" id="PF05047">
    <property type="entry name" value="L51_S25_CI-B8"/>
    <property type="match status" value="1"/>
</dbReference>
<dbReference type="EMBL" id="KZ819291">
    <property type="protein sequence ID" value="PWN98611.1"/>
    <property type="molecule type" value="Genomic_DNA"/>
</dbReference>
<evidence type="ECO:0000313" key="8">
    <source>
        <dbReference type="EMBL" id="PWN98611.1"/>
    </source>
</evidence>
<evidence type="ECO:0000256" key="4">
    <source>
        <dbReference type="ARBA" id="ARBA00023128"/>
    </source>
</evidence>
<keyword evidence="9" id="KW-1185">Reference proteome</keyword>
<evidence type="ECO:0000313" key="9">
    <source>
        <dbReference type="Proteomes" id="UP000245946"/>
    </source>
</evidence>
<dbReference type="RefSeq" id="XP_025598890.1">
    <property type="nucleotide sequence ID" value="XM_025742269.1"/>
</dbReference>
<evidence type="ECO:0000256" key="2">
    <source>
        <dbReference type="ARBA" id="ARBA00006073"/>
    </source>
</evidence>
<dbReference type="Proteomes" id="UP000245946">
    <property type="component" value="Unassembled WGS sequence"/>
</dbReference>
<dbReference type="GO" id="GO:0032543">
    <property type="term" value="P:mitochondrial translation"/>
    <property type="evidence" value="ECO:0007669"/>
    <property type="project" value="InterPro"/>
</dbReference>
<dbReference type="OrthoDB" id="88at2759"/>
<organism evidence="8 9">
    <name type="scientific">Tilletiopsis washingtonensis</name>
    <dbReference type="NCBI Taxonomy" id="58919"/>
    <lineage>
        <taxon>Eukaryota</taxon>
        <taxon>Fungi</taxon>
        <taxon>Dikarya</taxon>
        <taxon>Basidiomycota</taxon>
        <taxon>Ustilaginomycotina</taxon>
        <taxon>Exobasidiomycetes</taxon>
        <taxon>Entylomatales</taxon>
        <taxon>Entylomatales incertae sedis</taxon>
        <taxon>Tilletiopsis</taxon>
    </lineage>
</organism>
<evidence type="ECO:0000256" key="6">
    <source>
        <dbReference type="ARBA" id="ARBA00035188"/>
    </source>
</evidence>
<dbReference type="InterPro" id="IPR036249">
    <property type="entry name" value="Thioredoxin-like_sf"/>
</dbReference>
<sequence>MPPPRTLLRALPGPAGAPGSFVLPLRKLVLSYCPADAASAGMRAWVAREAEAFARARRSVEVVVQEVPHKQPLAKGFYLNGREKVVPVSNLGAGGVASKVTLLADASGRKIVPLKRRTVVSATESPRGMWSQLHADPTVL</sequence>
<name>A0A316ZAK6_9BASI</name>
<dbReference type="GO" id="GO:0003735">
    <property type="term" value="F:structural constituent of ribosome"/>
    <property type="evidence" value="ECO:0007669"/>
    <property type="project" value="InterPro"/>
</dbReference>
<evidence type="ECO:0000259" key="7">
    <source>
        <dbReference type="SMART" id="SM00916"/>
    </source>
</evidence>
<gene>
    <name evidence="8" type="ORF">FA09DRAFT_329658</name>
</gene>
<dbReference type="SMART" id="SM00916">
    <property type="entry name" value="L51_S25_CI-B8"/>
    <property type="match status" value="1"/>
</dbReference>
<dbReference type="SUPFAM" id="SSF52833">
    <property type="entry name" value="Thioredoxin-like"/>
    <property type="match status" value="1"/>
</dbReference>
<dbReference type="Gene3D" id="3.40.30.10">
    <property type="entry name" value="Glutaredoxin"/>
    <property type="match status" value="1"/>
</dbReference>
<dbReference type="PANTHER" id="PTHR21396:SF2">
    <property type="entry name" value="LARGE RIBOSOMAL SUBUNIT PROTEIN ML43"/>
    <property type="match status" value="1"/>
</dbReference>
<evidence type="ECO:0000256" key="3">
    <source>
        <dbReference type="ARBA" id="ARBA00022980"/>
    </source>
</evidence>
<accession>A0A316ZAK6</accession>
<evidence type="ECO:0000256" key="1">
    <source>
        <dbReference type="ARBA" id="ARBA00004173"/>
    </source>
</evidence>
<evidence type="ECO:0000256" key="5">
    <source>
        <dbReference type="ARBA" id="ARBA00023274"/>
    </source>
</evidence>